<comment type="caution">
    <text evidence="1">The sequence shown here is derived from an EMBL/GenBank/DDBJ whole genome shotgun (WGS) entry which is preliminary data.</text>
</comment>
<sequence>MMTFAAFCSLCGSHPLLSLPYMIYVPFLHVFLQVACLACFSLAECTPKLSLLQHTLKLEERDAQDSISSLSGDSTSSLFVKFHKVAGSTWRAYIDLISHQDNSCSKDCGNPVWDCQQRYPHDAAKFEWCSQQPGKNKSCSGIAHSCTFHTGMAVMRQAVSGQNISTLTSDMADAQNLWPSSERLRLLSEEVEWARSWLPSDLHQKRLLVTTILREPTERLRSFYYFGGNGFSAASSSDQGNLAASHQGFKSWLEFRRDFVTGNWSHEQFQQQASNADAGSTSMSILLRSCCEYETWLGDGSIEAAKLTLATQFDLVGITERLDESLVSLGKLYGLTPLQLAAMFRRSVPEVFDNSDNKLDWTEEERALATAVAEKSTAIYNFAQEVFQRRAPTLFGSEANMQAAVEAFKKLNPDS</sequence>
<dbReference type="Proteomes" id="UP000604046">
    <property type="component" value="Unassembled WGS sequence"/>
</dbReference>
<gene>
    <name evidence="1" type="primary">STR8</name>
    <name evidence="1" type="ORF">SNAT2548_LOCUS30018</name>
</gene>
<keyword evidence="2" id="KW-1185">Reference proteome</keyword>
<organism evidence="1 2">
    <name type="scientific">Symbiodinium natans</name>
    <dbReference type="NCBI Taxonomy" id="878477"/>
    <lineage>
        <taxon>Eukaryota</taxon>
        <taxon>Sar</taxon>
        <taxon>Alveolata</taxon>
        <taxon>Dinophyceae</taxon>
        <taxon>Suessiales</taxon>
        <taxon>Symbiodiniaceae</taxon>
        <taxon>Symbiodinium</taxon>
    </lineage>
</organism>
<proteinExistence type="predicted"/>
<evidence type="ECO:0000313" key="1">
    <source>
        <dbReference type="EMBL" id="CAE7535645.1"/>
    </source>
</evidence>
<evidence type="ECO:0000313" key="2">
    <source>
        <dbReference type="Proteomes" id="UP000604046"/>
    </source>
</evidence>
<dbReference type="EMBL" id="CAJNDS010002588">
    <property type="protein sequence ID" value="CAE7535645.1"/>
    <property type="molecule type" value="Genomic_DNA"/>
</dbReference>
<accession>A0A812TT71</accession>
<dbReference type="AlphaFoldDB" id="A0A812TT71"/>
<dbReference type="InterPro" id="IPR027417">
    <property type="entry name" value="P-loop_NTPase"/>
</dbReference>
<dbReference type="OrthoDB" id="416131at2759"/>
<reference evidence="1" key="1">
    <citation type="submission" date="2021-02" db="EMBL/GenBank/DDBJ databases">
        <authorList>
            <person name="Dougan E. K."/>
            <person name="Rhodes N."/>
            <person name="Thang M."/>
            <person name="Chan C."/>
        </authorList>
    </citation>
    <scope>NUCLEOTIDE SEQUENCE</scope>
</reference>
<name>A0A812TT71_9DINO</name>
<protein>
    <submittedName>
        <fullName evidence="1">STR8 protein</fullName>
    </submittedName>
</protein>
<dbReference type="Gene3D" id="3.40.50.300">
    <property type="entry name" value="P-loop containing nucleotide triphosphate hydrolases"/>
    <property type="match status" value="1"/>
</dbReference>